<evidence type="ECO:0000313" key="3">
    <source>
        <dbReference type="Proteomes" id="UP000001400"/>
    </source>
</evidence>
<dbReference type="RefSeq" id="WP_008084100.1">
    <property type="nucleotide sequence ID" value="NC_013926.1"/>
</dbReference>
<dbReference type="eggNOG" id="arCOG00946">
    <property type="taxonomic scope" value="Archaea"/>
</dbReference>
<dbReference type="STRING" id="439481.Aboo_1455"/>
<dbReference type="SFLD" id="SFLDS00029">
    <property type="entry name" value="Radical_SAM"/>
    <property type="match status" value="1"/>
</dbReference>
<name>B5ICX7_ACIB4</name>
<dbReference type="SUPFAM" id="SSF102114">
    <property type="entry name" value="Radical SAM enzymes"/>
    <property type="match status" value="1"/>
</dbReference>
<dbReference type="CDD" id="cd01335">
    <property type="entry name" value="Radical_SAM"/>
    <property type="match status" value="1"/>
</dbReference>
<dbReference type="InterPro" id="IPR007197">
    <property type="entry name" value="rSAM"/>
</dbReference>
<dbReference type="NCBIfam" id="TIGR04337">
    <property type="entry name" value="AmmeMemoSam_rS"/>
    <property type="match status" value="1"/>
</dbReference>
<keyword evidence="3" id="KW-1185">Reference proteome</keyword>
<dbReference type="EMBL" id="CP001941">
    <property type="protein sequence ID" value="ADD09262.1"/>
    <property type="molecule type" value="Genomic_DNA"/>
</dbReference>
<reference evidence="2" key="1">
    <citation type="submission" date="2010-02" db="EMBL/GenBank/DDBJ databases">
        <title>Complete sequence of Aciduliprofundum boonei T469.</title>
        <authorList>
            <consortium name="US DOE Joint Genome Institute"/>
            <person name="Lucas S."/>
            <person name="Copeland A."/>
            <person name="Lapidus A."/>
            <person name="Cheng J.-F."/>
            <person name="Bruce D."/>
            <person name="Goodwin L."/>
            <person name="Pitluck S."/>
            <person name="Saunders E."/>
            <person name="Detter J.C."/>
            <person name="Han C."/>
            <person name="Tapia R."/>
            <person name="Land M."/>
            <person name="Hauser L."/>
            <person name="Kyrpides N."/>
            <person name="Mikhailova N."/>
            <person name="Flores G."/>
            <person name="Reysenbach A.-L."/>
            <person name="Woyke T."/>
        </authorList>
    </citation>
    <scope>NUCLEOTIDE SEQUENCE</scope>
    <source>
        <strain evidence="2">T469</strain>
    </source>
</reference>
<dbReference type="GeneID" id="8828420"/>
<dbReference type="SMART" id="SM00729">
    <property type="entry name" value="Elp3"/>
    <property type="match status" value="1"/>
</dbReference>
<sequence>MLTLAKHWTKLEDNKVRCELCPYRCVLKEGQIGVCRVRKNIGGKLYTLNYGSVSSIAVDPIEKKPLFHFKPKSEVLSLSTVGCNMRCKHCQNWEISQAGMEFPYLREMSPDEVMKIAGNYEGVAWTYNEPTIWHEFTLDVSKMAKKEGLYTVYVTNGYINEEPLREIGQYLDAMNIDVKAFRDEFYRKIAGARLQPVIDTVERAYRMGIHIELTYLIIPDLNDDSKEIRKFAEWVYELSPEIPVHFSRFFPMYKLTDKPPTPLKTMHNAYKIAKEVGLEYVYLGNTWEPEYESTYCPNCGNLLIERVYYNTELKGLTKDGRCNRCGKKINMVV</sequence>
<dbReference type="Gene3D" id="3.20.20.70">
    <property type="entry name" value="Aldolase class I"/>
    <property type="match status" value="1"/>
</dbReference>
<keyword evidence="1" id="KW-0411">Iron-sulfur</keyword>
<dbReference type="HOGENOM" id="CLU_044176_1_0_2"/>
<dbReference type="GO" id="GO:0046872">
    <property type="term" value="F:metal ion binding"/>
    <property type="evidence" value="ECO:0007669"/>
    <property type="project" value="UniProtKB-KW"/>
</dbReference>
<keyword evidence="1" id="KW-0408">Iron</keyword>
<dbReference type="PIRSF" id="PIRSF004869">
    <property type="entry name" value="PflX_prd"/>
    <property type="match status" value="1"/>
</dbReference>
<dbReference type="InterPro" id="IPR027596">
    <property type="entry name" value="AmmeMemoSam_rS"/>
</dbReference>
<feature type="binding site" evidence="1">
    <location>
        <position position="90"/>
    </location>
    <ligand>
        <name>[4Fe-4S] cluster</name>
        <dbReference type="ChEBI" id="CHEBI:49883"/>
        <note>4Fe-4S-S-AdoMet</note>
    </ligand>
</feature>
<dbReference type="GO" id="GO:0003824">
    <property type="term" value="F:catalytic activity"/>
    <property type="evidence" value="ECO:0007669"/>
    <property type="project" value="InterPro"/>
</dbReference>
<keyword evidence="1" id="KW-0479">Metal-binding</keyword>
<dbReference type="KEGG" id="abi:Aboo_1455"/>
<comment type="cofactor">
    <cofactor evidence="1">
        <name>[4Fe-4S] cluster</name>
        <dbReference type="ChEBI" id="CHEBI:49883"/>
    </cofactor>
    <text evidence="1">Binds 1 [4Fe-4S] cluster. The cluster is coordinated with 3 cysteines and an exchangeable S-adenosyl-L-methionine.</text>
</comment>
<dbReference type="InterPro" id="IPR006638">
    <property type="entry name" value="Elp3/MiaA/NifB-like_rSAM"/>
</dbReference>
<keyword evidence="1" id="KW-0949">S-adenosyl-L-methionine</keyword>
<dbReference type="AlphaFoldDB" id="B5ICX7"/>
<proteinExistence type="predicted"/>
<feature type="binding site" evidence="1">
    <location>
        <position position="87"/>
    </location>
    <ligand>
        <name>[4Fe-4S] cluster</name>
        <dbReference type="ChEBI" id="CHEBI:49883"/>
        <note>4Fe-4S-S-AdoMet</note>
    </ligand>
</feature>
<protein>
    <submittedName>
        <fullName evidence="2">Radical SAM domain protein</fullName>
    </submittedName>
</protein>
<dbReference type="InterPro" id="IPR016431">
    <property type="entry name" value="Pyrv-formate_lyase-activ_prd"/>
</dbReference>
<dbReference type="SFLD" id="SFLDG01101">
    <property type="entry name" value="Uncharacterised_Radical_SAM_Su"/>
    <property type="match status" value="1"/>
</dbReference>
<dbReference type="Pfam" id="PF04055">
    <property type="entry name" value="Radical_SAM"/>
    <property type="match status" value="1"/>
</dbReference>
<dbReference type="InterPro" id="IPR034457">
    <property type="entry name" value="Organic_radical-activating"/>
</dbReference>
<dbReference type="PANTHER" id="PTHR30352:SF5">
    <property type="entry name" value="PYRUVATE FORMATE-LYASE 1-ACTIVATING ENZYME"/>
    <property type="match status" value="1"/>
</dbReference>
<gene>
    <name evidence="2" type="ordered locus">Aboo_1455</name>
</gene>
<dbReference type="InterPro" id="IPR058240">
    <property type="entry name" value="rSAM_sf"/>
</dbReference>
<dbReference type="InterPro" id="IPR013785">
    <property type="entry name" value="Aldolase_TIM"/>
</dbReference>
<dbReference type="GO" id="GO:0051536">
    <property type="term" value="F:iron-sulfur cluster binding"/>
    <property type="evidence" value="ECO:0007669"/>
    <property type="project" value="UniProtKB-KW"/>
</dbReference>
<dbReference type="PANTHER" id="PTHR30352">
    <property type="entry name" value="PYRUVATE FORMATE-LYASE-ACTIVATING ENZYME"/>
    <property type="match status" value="1"/>
</dbReference>
<organism evidence="2 3">
    <name type="scientific">Aciduliprofundum boonei (strain DSM 19572 / T469)</name>
    <dbReference type="NCBI Taxonomy" id="439481"/>
    <lineage>
        <taxon>Archaea</taxon>
        <taxon>Methanobacteriati</taxon>
        <taxon>Thermoplasmatota</taxon>
        <taxon>DHVE2 group</taxon>
        <taxon>Candidatus Aciduliprofundum</taxon>
    </lineage>
</organism>
<accession>B5ICX7</accession>
<feature type="binding site" evidence="1">
    <location>
        <position position="83"/>
    </location>
    <ligand>
        <name>[4Fe-4S] cluster</name>
        <dbReference type="ChEBI" id="CHEBI:49883"/>
        <note>4Fe-4S-S-AdoMet</note>
    </ligand>
</feature>
<evidence type="ECO:0000313" key="2">
    <source>
        <dbReference type="EMBL" id="ADD09262.1"/>
    </source>
</evidence>
<dbReference type="Proteomes" id="UP000001400">
    <property type="component" value="Chromosome"/>
</dbReference>
<evidence type="ECO:0000256" key="1">
    <source>
        <dbReference type="PIRSR" id="PIRSR004869-50"/>
    </source>
</evidence>
<dbReference type="OrthoDB" id="5682at2157"/>
<dbReference type="PROSITE" id="PS51918">
    <property type="entry name" value="RADICAL_SAM"/>
    <property type="match status" value="1"/>
</dbReference>